<dbReference type="Gene3D" id="3.40.50.12370">
    <property type="match status" value="1"/>
</dbReference>
<dbReference type="InterPro" id="IPR006016">
    <property type="entry name" value="UspA"/>
</dbReference>
<dbReference type="SUPFAM" id="SSF52402">
    <property type="entry name" value="Adenine nucleotide alpha hydrolases-like"/>
    <property type="match status" value="2"/>
</dbReference>
<feature type="domain" description="UspA" evidence="2">
    <location>
        <begin position="1"/>
        <end position="148"/>
    </location>
</feature>
<gene>
    <name evidence="3" type="ORF">ACFSKP_12675</name>
</gene>
<evidence type="ECO:0000259" key="2">
    <source>
        <dbReference type="Pfam" id="PF00582"/>
    </source>
</evidence>
<dbReference type="RefSeq" id="WP_250430053.1">
    <property type="nucleotide sequence ID" value="NZ_JALPRR010000003.1"/>
</dbReference>
<comment type="similarity">
    <text evidence="1">Belongs to the universal stress protein A family.</text>
</comment>
<evidence type="ECO:0000256" key="1">
    <source>
        <dbReference type="ARBA" id="ARBA00008791"/>
    </source>
</evidence>
<reference evidence="4" key="1">
    <citation type="journal article" date="2019" name="Int. J. Syst. Evol. Microbiol.">
        <title>The Global Catalogue of Microorganisms (GCM) 10K type strain sequencing project: providing services to taxonomists for standard genome sequencing and annotation.</title>
        <authorList>
            <consortium name="The Broad Institute Genomics Platform"/>
            <consortium name="The Broad Institute Genome Sequencing Center for Infectious Disease"/>
            <person name="Wu L."/>
            <person name="Ma J."/>
        </authorList>
    </citation>
    <scope>NUCLEOTIDE SEQUENCE [LARGE SCALE GENOMIC DNA]</scope>
    <source>
        <strain evidence="4">CGMCC 4.1782</strain>
    </source>
</reference>
<protein>
    <submittedName>
        <fullName evidence="3">Universal stress protein</fullName>
    </submittedName>
</protein>
<organism evidence="3 4">
    <name type="scientific">Pontibacter ruber</name>
    <dbReference type="NCBI Taxonomy" id="1343895"/>
    <lineage>
        <taxon>Bacteria</taxon>
        <taxon>Pseudomonadati</taxon>
        <taxon>Bacteroidota</taxon>
        <taxon>Cytophagia</taxon>
        <taxon>Cytophagales</taxon>
        <taxon>Hymenobacteraceae</taxon>
        <taxon>Pontibacter</taxon>
    </lineage>
</organism>
<dbReference type="Proteomes" id="UP001597374">
    <property type="component" value="Unassembled WGS sequence"/>
</dbReference>
<dbReference type="PANTHER" id="PTHR46268">
    <property type="entry name" value="STRESS RESPONSE PROTEIN NHAX"/>
    <property type="match status" value="1"/>
</dbReference>
<sequence length="285" mass="31514">MKKILCPTDFSKTASKAVEYAVLIAQRAGGHLTLMHVVHLPIVDTSETALVASELLGEQMRDAEERLKALVLEVEGRHGANRGGGFTCDYILKEALLTDITEHLTKTQGYDLIVMGTTGGGSALEELLIGSNAEAVIEQVQCPVLTVPANVDIPAVNRIIYATDYVEADKDALREVVEFARMFEAPVDVVHVSKEGTSEGTARAERFWNELQQAIPNYPIHFQEVINRHRSEGIKEYFTHTGASMVAILRKEKGFLRDLFSQSLAEKMTYQGEVPLLVLNGKKYK</sequence>
<dbReference type="CDD" id="cd00293">
    <property type="entry name" value="USP-like"/>
    <property type="match status" value="2"/>
</dbReference>
<comment type="caution">
    <text evidence="3">The sequence shown here is derived from an EMBL/GenBank/DDBJ whole genome shotgun (WGS) entry which is preliminary data.</text>
</comment>
<proteinExistence type="inferred from homology"/>
<dbReference type="InterPro" id="IPR006015">
    <property type="entry name" value="Universal_stress_UspA"/>
</dbReference>
<name>A0ABW5CZW0_9BACT</name>
<accession>A0ABW5CZW0</accession>
<dbReference type="PANTHER" id="PTHR46268:SF6">
    <property type="entry name" value="UNIVERSAL STRESS PROTEIN UP12"/>
    <property type="match status" value="1"/>
</dbReference>
<keyword evidence="4" id="KW-1185">Reference proteome</keyword>
<evidence type="ECO:0000313" key="3">
    <source>
        <dbReference type="EMBL" id="MFD2247117.1"/>
    </source>
</evidence>
<evidence type="ECO:0000313" key="4">
    <source>
        <dbReference type="Proteomes" id="UP001597374"/>
    </source>
</evidence>
<feature type="domain" description="UspA" evidence="2">
    <location>
        <begin position="157"/>
        <end position="279"/>
    </location>
</feature>
<dbReference type="Pfam" id="PF00582">
    <property type="entry name" value="Usp"/>
    <property type="match status" value="2"/>
</dbReference>
<dbReference type="EMBL" id="JBHUIM010000002">
    <property type="protein sequence ID" value="MFD2247117.1"/>
    <property type="molecule type" value="Genomic_DNA"/>
</dbReference>
<dbReference type="PRINTS" id="PR01438">
    <property type="entry name" value="UNVRSLSTRESS"/>
</dbReference>